<dbReference type="GO" id="GO:0030170">
    <property type="term" value="F:pyridoxal phosphate binding"/>
    <property type="evidence" value="ECO:0007669"/>
    <property type="project" value="TreeGrafter"/>
</dbReference>
<dbReference type="PANTHER" id="PTHR30511:SF0">
    <property type="entry name" value="ALANINE RACEMASE, CATABOLIC-RELATED"/>
    <property type="match status" value="1"/>
</dbReference>
<comment type="cofactor">
    <cofactor evidence="1">
        <name>pyridoxal 5'-phosphate</name>
        <dbReference type="ChEBI" id="CHEBI:597326"/>
    </cofactor>
</comment>
<reference evidence="5" key="1">
    <citation type="submission" date="2018-05" db="EMBL/GenBank/DDBJ databases">
        <authorList>
            <person name="Lanie J.A."/>
            <person name="Ng W.-L."/>
            <person name="Kazmierczak K.M."/>
            <person name="Andrzejewski T.M."/>
            <person name="Davidsen T.M."/>
            <person name="Wayne K.J."/>
            <person name="Tettelin H."/>
            <person name="Glass J.I."/>
            <person name="Rusch D."/>
            <person name="Podicherti R."/>
            <person name="Tsui H.-C.T."/>
            <person name="Winkler M.E."/>
        </authorList>
    </citation>
    <scope>NUCLEOTIDE SEQUENCE</scope>
</reference>
<dbReference type="InterPro" id="IPR020622">
    <property type="entry name" value="Ala_racemase_pyridoxalP-BS"/>
</dbReference>
<dbReference type="GO" id="GO:0009252">
    <property type="term" value="P:peptidoglycan biosynthetic process"/>
    <property type="evidence" value="ECO:0007669"/>
    <property type="project" value="TreeGrafter"/>
</dbReference>
<keyword evidence="3" id="KW-0413">Isomerase</keyword>
<dbReference type="GO" id="GO:0005829">
    <property type="term" value="C:cytosol"/>
    <property type="evidence" value="ECO:0007669"/>
    <property type="project" value="TreeGrafter"/>
</dbReference>
<organism evidence="5">
    <name type="scientific">marine metagenome</name>
    <dbReference type="NCBI Taxonomy" id="408172"/>
    <lineage>
        <taxon>unclassified sequences</taxon>
        <taxon>metagenomes</taxon>
        <taxon>ecological metagenomes</taxon>
    </lineage>
</organism>
<dbReference type="PRINTS" id="PR00992">
    <property type="entry name" value="ALARACEMASE"/>
</dbReference>
<feature type="domain" description="Alanine racemase N-terminal" evidence="4">
    <location>
        <begin position="1"/>
        <end position="177"/>
    </location>
</feature>
<accession>A0A382EA41</accession>
<evidence type="ECO:0000256" key="1">
    <source>
        <dbReference type="ARBA" id="ARBA00001933"/>
    </source>
</evidence>
<gene>
    <name evidence="5" type="ORF">METZ01_LOCUS200209</name>
</gene>
<name>A0A382EA41_9ZZZZ</name>
<feature type="non-terminal residue" evidence="5">
    <location>
        <position position="178"/>
    </location>
</feature>
<dbReference type="InterPro" id="IPR029066">
    <property type="entry name" value="PLP-binding_barrel"/>
</dbReference>
<dbReference type="Gene3D" id="3.20.20.10">
    <property type="entry name" value="Alanine racemase"/>
    <property type="match status" value="1"/>
</dbReference>
<dbReference type="PROSITE" id="PS00395">
    <property type="entry name" value="ALANINE_RACEMASE"/>
    <property type="match status" value="1"/>
</dbReference>
<evidence type="ECO:0000256" key="3">
    <source>
        <dbReference type="ARBA" id="ARBA00023235"/>
    </source>
</evidence>
<evidence type="ECO:0000259" key="4">
    <source>
        <dbReference type="Pfam" id="PF01168"/>
    </source>
</evidence>
<sequence length="178" mass="20054">MCVVKANGYGHGAIPIAKAICREPGVHFAVFSLDEAIELRENSIENNILVFSRMQPEYVELALKHDLTLNLSSLNDMVYLKEYFSRTDKCPRFHIKFDTGMTRLGVNVSDAKILFDEIAPIEGINPEGVYSHFATADEGDISYAEYQLSQFNTVLKMAKTYNIRFKYVHCSNSGSLLS</sequence>
<dbReference type="InterPro" id="IPR000821">
    <property type="entry name" value="Ala_racemase"/>
</dbReference>
<dbReference type="SUPFAM" id="SSF51419">
    <property type="entry name" value="PLP-binding barrel"/>
    <property type="match status" value="1"/>
</dbReference>
<protein>
    <recommendedName>
        <fullName evidence="4">Alanine racemase N-terminal domain-containing protein</fullName>
    </recommendedName>
</protein>
<proteinExistence type="predicted"/>
<dbReference type="PANTHER" id="PTHR30511">
    <property type="entry name" value="ALANINE RACEMASE"/>
    <property type="match status" value="1"/>
</dbReference>
<dbReference type="FunFam" id="3.20.20.10:FF:000002">
    <property type="entry name" value="Alanine racemase"/>
    <property type="match status" value="1"/>
</dbReference>
<dbReference type="GO" id="GO:0008784">
    <property type="term" value="F:alanine racemase activity"/>
    <property type="evidence" value="ECO:0007669"/>
    <property type="project" value="InterPro"/>
</dbReference>
<dbReference type="AlphaFoldDB" id="A0A382EA41"/>
<dbReference type="EMBL" id="UINC01043388">
    <property type="protein sequence ID" value="SVB47355.1"/>
    <property type="molecule type" value="Genomic_DNA"/>
</dbReference>
<dbReference type="Pfam" id="PF01168">
    <property type="entry name" value="Ala_racemase_N"/>
    <property type="match status" value="1"/>
</dbReference>
<evidence type="ECO:0000256" key="2">
    <source>
        <dbReference type="ARBA" id="ARBA00022898"/>
    </source>
</evidence>
<dbReference type="InterPro" id="IPR001608">
    <property type="entry name" value="Ala_racemase_N"/>
</dbReference>
<dbReference type="GO" id="GO:0030632">
    <property type="term" value="P:D-alanine biosynthetic process"/>
    <property type="evidence" value="ECO:0007669"/>
    <property type="project" value="TreeGrafter"/>
</dbReference>
<keyword evidence="2" id="KW-0663">Pyridoxal phosphate</keyword>
<evidence type="ECO:0000313" key="5">
    <source>
        <dbReference type="EMBL" id="SVB47355.1"/>
    </source>
</evidence>